<keyword evidence="9 10" id="KW-0624">Polysaccharide degradation</keyword>
<evidence type="ECO:0000259" key="13">
    <source>
        <dbReference type="PROSITE" id="PS51820"/>
    </source>
</evidence>
<dbReference type="SMART" id="SM01217">
    <property type="entry name" value="Fn3_like"/>
    <property type="match status" value="1"/>
</dbReference>
<dbReference type="PROSITE" id="PS51820">
    <property type="entry name" value="PA14"/>
    <property type="match status" value="1"/>
</dbReference>
<dbReference type="GO" id="GO:0008422">
    <property type="term" value="F:beta-glucosidase activity"/>
    <property type="evidence" value="ECO:0007669"/>
    <property type="project" value="UniProtKB-EC"/>
</dbReference>
<dbReference type="GO" id="GO:0043531">
    <property type="term" value="F:ADP binding"/>
    <property type="evidence" value="ECO:0007669"/>
    <property type="project" value="InterPro"/>
</dbReference>
<dbReference type="GO" id="GO:0030245">
    <property type="term" value="P:cellulose catabolic process"/>
    <property type="evidence" value="ECO:0007669"/>
    <property type="project" value="UniProtKB-UniPathway"/>
</dbReference>
<dbReference type="STRING" id="655863.F0XQH9"/>
<dbReference type="PRINTS" id="PR00133">
    <property type="entry name" value="GLHYDRLASE3"/>
</dbReference>
<feature type="transmembrane region" description="Helical" evidence="12">
    <location>
        <begin position="1756"/>
        <end position="1778"/>
    </location>
</feature>
<reference evidence="14 15" key="1">
    <citation type="journal article" date="2011" name="Proc. Natl. Acad. Sci. U.S.A.">
        <title>Genome and transcriptome analyses of the mountain pine beetle-fungal symbiont Grosmannia clavigera, a lodgepole pine pathogen.</title>
        <authorList>
            <person name="DiGuistini S."/>
            <person name="Wang Y."/>
            <person name="Liao N.Y."/>
            <person name="Taylor G."/>
            <person name="Tanguay P."/>
            <person name="Feau N."/>
            <person name="Henrissat B."/>
            <person name="Chan S.K."/>
            <person name="Hesse-Orce U."/>
            <person name="Alamouti S.M."/>
            <person name="Tsui C.K.M."/>
            <person name="Docking R.T."/>
            <person name="Levasseur A."/>
            <person name="Haridas S."/>
            <person name="Robertson G."/>
            <person name="Birol I."/>
            <person name="Holt R.A."/>
            <person name="Marra M.A."/>
            <person name="Hamelin R.C."/>
            <person name="Hirst M."/>
            <person name="Jones S.J.M."/>
            <person name="Bohlmann J."/>
            <person name="Breuil C."/>
        </authorList>
    </citation>
    <scope>NUCLEOTIDE SEQUENCE [LARGE SCALE GENOMIC DNA]</scope>
    <source>
        <strain evidence="15">kw1407 / UAMH 11150</strain>
    </source>
</reference>
<dbReference type="Gene3D" id="3.40.50.300">
    <property type="entry name" value="P-loop containing nucleotide triphosphate hydrolases"/>
    <property type="match status" value="1"/>
</dbReference>
<dbReference type="PANTHER" id="PTHR42715">
    <property type="entry name" value="BETA-GLUCOSIDASE"/>
    <property type="match status" value="1"/>
</dbReference>
<dbReference type="Pfam" id="PF25000">
    <property type="entry name" value="DUF7779"/>
    <property type="match status" value="1"/>
</dbReference>
<evidence type="ECO:0000256" key="5">
    <source>
        <dbReference type="ARBA" id="ARBA00023001"/>
    </source>
</evidence>
<evidence type="ECO:0000256" key="7">
    <source>
        <dbReference type="ARBA" id="ARBA00023277"/>
    </source>
</evidence>
<dbReference type="InterPro" id="IPR011658">
    <property type="entry name" value="PA14_dom"/>
</dbReference>
<name>F0XQH9_GROCL</name>
<evidence type="ECO:0000256" key="10">
    <source>
        <dbReference type="RuleBase" id="RU361161"/>
    </source>
</evidence>
<feature type="compositionally biased region" description="Basic and acidic residues" evidence="11">
    <location>
        <begin position="145"/>
        <end position="166"/>
    </location>
</feature>
<dbReference type="InterPro" id="IPR027417">
    <property type="entry name" value="P-loop_NTPase"/>
</dbReference>
<dbReference type="PANTHER" id="PTHR42715:SF27">
    <property type="entry name" value="BETA-GLUCOSIDASE-RELATED"/>
    <property type="match status" value="1"/>
</dbReference>
<dbReference type="InterPro" id="IPR002772">
    <property type="entry name" value="Glyco_hydro_3_C"/>
</dbReference>
<dbReference type="EMBL" id="GL629801">
    <property type="protein sequence ID" value="EFX00356.1"/>
    <property type="molecule type" value="Genomic_DNA"/>
</dbReference>
<dbReference type="PROSITE" id="PS00775">
    <property type="entry name" value="GLYCOSYL_HYDROL_F3"/>
    <property type="match status" value="1"/>
</dbReference>
<dbReference type="SMART" id="SM00758">
    <property type="entry name" value="PA14"/>
    <property type="match status" value="1"/>
</dbReference>
<dbReference type="SUPFAM" id="SSF52279">
    <property type="entry name" value="Beta-D-glucan exohydrolase, C-terminal domain"/>
    <property type="match status" value="1"/>
</dbReference>
<keyword evidence="12" id="KW-1133">Transmembrane helix</keyword>
<keyword evidence="4 10" id="KW-0378">Hydrolase</keyword>
<dbReference type="RefSeq" id="XP_014169838.1">
    <property type="nucleotide sequence ID" value="XM_014314363.1"/>
</dbReference>
<dbReference type="EC" id="3.2.1.21" evidence="10"/>
<dbReference type="InterPro" id="IPR037524">
    <property type="entry name" value="PA14/GLEYA"/>
</dbReference>
<dbReference type="InterPro" id="IPR026891">
    <property type="entry name" value="Fn3-like"/>
</dbReference>
<protein>
    <recommendedName>
        <fullName evidence="10">beta-glucosidase</fullName>
        <ecNumber evidence="10">3.2.1.21</ecNumber>
    </recommendedName>
</protein>
<evidence type="ECO:0000313" key="14">
    <source>
        <dbReference type="EMBL" id="EFX00356.1"/>
    </source>
</evidence>
<evidence type="ECO:0000256" key="2">
    <source>
        <dbReference type="ARBA" id="ARBA00004987"/>
    </source>
</evidence>
<dbReference type="SUPFAM" id="SSF51445">
    <property type="entry name" value="(Trans)glycosidases"/>
    <property type="match status" value="1"/>
</dbReference>
<dbReference type="eggNOG" id="ENOG502QR4D">
    <property type="taxonomic scope" value="Eukaryota"/>
</dbReference>
<feature type="region of interest" description="Disordered" evidence="11">
    <location>
        <begin position="124"/>
        <end position="188"/>
    </location>
</feature>
<evidence type="ECO:0000256" key="3">
    <source>
        <dbReference type="ARBA" id="ARBA00005336"/>
    </source>
</evidence>
<dbReference type="Pfam" id="PF00933">
    <property type="entry name" value="Glyco_hydro_3"/>
    <property type="match status" value="1"/>
</dbReference>
<dbReference type="InterPro" id="IPR036881">
    <property type="entry name" value="Glyco_hydro_3_C_sf"/>
</dbReference>
<evidence type="ECO:0000256" key="12">
    <source>
        <dbReference type="SAM" id="Phobius"/>
    </source>
</evidence>
<dbReference type="Gene3D" id="3.40.50.1700">
    <property type="entry name" value="Glycoside hydrolase family 3 C-terminal domain"/>
    <property type="match status" value="1"/>
</dbReference>
<dbReference type="UniPathway" id="UPA00696"/>
<dbReference type="FunFam" id="3.20.20.300:FF:000006">
    <property type="entry name" value="Beta-glucosidase H"/>
    <property type="match status" value="1"/>
</dbReference>
<gene>
    <name evidence="14" type="ORF">CMQ_7358</name>
</gene>
<keyword evidence="7 10" id="KW-0119">Carbohydrate metabolism</keyword>
<dbReference type="InterPro" id="IPR019800">
    <property type="entry name" value="Glyco_hydro_3_AS"/>
</dbReference>
<keyword evidence="6" id="KW-0325">Glycoprotein</keyword>
<dbReference type="Gene3D" id="2.60.120.260">
    <property type="entry name" value="Galactose-binding domain-like"/>
    <property type="match status" value="1"/>
</dbReference>
<dbReference type="SUPFAM" id="SSF48452">
    <property type="entry name" value="TPR-like"/>
    <property type="match status" value="1"/>
</dbReference>
<dbReference type="OrthoDB" id="47059at2759"/>
<dbReference type="Pfam" id="PF07691">
    <property type="entry name" value="PA14"/>
    <property type="match status" value="1"/>
</dbReference>
<feature type="domain" description="PA14" evidence="13">
    <location>
        <begin position="1453"/>
        <end position="1614"/>
    </location>
</feature>
<dbReference type="InterPro" id="IPR056681">
    <property type="entry name" value="DUF7779"/>
</dbReference>
<evidence type="ECO:0000256" key="6">
    <source>
        <dbReference type="ARBA" id="ARBA00023180"/>
    </source>
</evidence>
<dbReference type="Gene3D" id="1.25.40.10">
    <property type="entry name" value="Tetratricopeptide repeat domain"/>
    <property type="match status" value="1"/>
</dbReference>
<dbReference type="InterPro" id="IPR013783">
    <property type="entry name" value="Ig-like_fold"/>
</dbReference>
<dbReference type="InterPro" id="IPR050288">
    <property type="entry name" value="Cellulose_deg_GH3"/>
</dbReference>
<keyword evidence="5" id="KW-0136">Cellulose degradation</keyword>
<keyword evidence="15" id="KW-1185">Reference proteome</keyword>
<feature type="compositionally biased region" description="Basic residues" evidence="11">
    <location>
        <begin position="131"/>
        <end position="144"/>
    </location>
</feature>
<dbReference type="InterPro" id="IPR036962">
    <property type="entry name" value="Glyco_hydro_3_N_sf"/>
</dbReference>
<keyword evidence="8 10" id="KW-0326">Glycosidase</keyword>
<evidence type="ECO:0000256" key="11">
    <source>
        <dbReference type="SAM" id="MobiDB-lite"/>
    </source>
</evidence>
<evidence type="ECO:0000256" key="1">
    <source>
        <dbReference type="ARBA" id="ARBA00000448"/>
    </source>
</evidence>
<dbReference type="InParanoid" id="F0XQH9"/>
<evidence type="ECO:0000256" key="8">
    <source>
        <dbReference type="ARBA" id="ARBA00023295"/>
    </source>
</evidence>
<dbReference type="Gene3D" id="3.20.20.300">
    <property type="entry name" value="Glycoside hydrolase, family 3, N-terminal domain"/>
    <property type="match status" value="1"/>
</dbReference>
<dbReference type="Pfam" id="PF01915">
    <property type="entry name" value="Glyco_hydro_3_C"/>
    <property type="match status" value="1"/>
</dbReference>
<accession>F0XQH9</accession>
<comment type="catalytic activity">
    <reaction evidence="1 10">
        <text>Hydrolysis of terminal, non-reducing beta-D-glucosyl residues with release of beta-D-glucose.</text>
        <dbReference type="EC" id="3.2.1.21"/>
    </reaction>
</comment>
<dbReference type="Pfam" id="PF14310">
    <property type="entry name" value="Fn3-like"/>
    <property type="match status" value="1"/>
</dbReference>
<comment type="pathway">
    <text evidence="2 10">Glycan metabolism; cellulose degradation.</text>
</comment>
<keyword evidence="12" id="KW-0812">Transmembrane</keyword>
<evidence type="ECO:0000313" key="15">
    <source>
        <dbReference type="Proteomes" id="UP000007796"/>
    </source>
</evidence>
<feature type="compositionally biased region" description="Polar residues" evidence="11">
    <location>
        <begin position="169"/>
        <end position="186"/>
    </location>
</feature>
<evidence type="ECO:0000256" key="9">
    <source>
        <dbReference type="ARBA" id="ARBA00023326"/>
    </source>
</evidence>
<proteinExistence type="inferred from homology"/>
<dbReference type="InterPro" id="IPR011990">
    <property type="entry name" value="TPR-like_helical_dom_sf"/>
</dbReference>
<evidence type="ECO:0000256" key="4">
    <source>
        <dbReference type="ARBA" id="ARBA00022801"/>
    </source>
</evidence>
<dbReference type="Proteomes" id="UP000007796">
    <property type="component" value="Unassembled WGS sequence"/>
</dbReference>
<comment type="similarity">
    <text evidence="3 10">Belongs to the glycosyl hydrolase 3 family.</text>
</comment>
<sequence length="1866" mass="206258">MNYRNSGNRQGTPVNVHVNENSTLELKQTYNQALLLARQNVHDHRFKLAIRLFSGIIFMGTPHSSGSDKDTLVRYNQVLHSCTKTVAPKQTKRPSEYVRPLAILAMEFKNIADIPILSVYEDTADQDQQARRPKYFGRKAKTKNRSSDPPEKLGHKNKETTVEARPTHRSSTSHPRITSTLSTSGTRVAPYSGLPLHQRLTSNNGRTSLLDTRTANLPCFKVSQLPNPYFVGQNDILELMDKHLLPPVQPRGGFQDGDDRGHMRRFALCGMGGIGETDLAIKYAYTRREKFDAIFWLQAGGDLQLASDFGSVSTQLGLQMPEEAENLQANIEVARVWLNRPWNLDRRENDSWLLIFDNVEELETIGPYLPSNGNGAVLVTSRNPAAKDFQPLDGLGVDLEPLPETDAATLLCRLTQTPDSSSQSTLPPDERAASEELAAYLGSLPLAMTQMAGFIRRRRLSIREFMDLYAKDTRYTEIHDAGSPLQKQCYGNTLATAYNFKDLSRQTLALLRVMAFMNPDNIREDIFAGPSGPQQMQANSRESLRWTISDFEKARHEASTSSIIKRDMTKRTLQIHRIIQAEIRATMKDEEQRYWAFRDAVTLLAEFWPPGDHSSQKIVRWDLCGSLNGRIWNAFIIFTYLHERGFSHEGKQYLELGLSLCSRDGIVLEPLISDMHLCMGALCNETNDTEACLEHNIKCLNIRKEEAARGKPPDLRLAFAHSQMGIAYMMVRKFALATAYFQQSVDMLKSINVDPDEFGFPACNLGLAYWVQGEIDTTDDILTRLLAQREQLHGKLDRVIYKTGRVLQALGNVRASKAMRLEGEGKHEDARKFWEESFLIHQNCLTQYESTLGEFSHRTADALHKLAEHHIRRKEHVKAQRAILPNEEELQDLDTVDFDDLLADAFVHTGNHYLTLLLDGALFLAPISDTVYAPLSTGKGCAEAYRCCKLGGWYESVEVDVEFQSDDDTAKLAPVLQTFWQLVVQGIGRLGRSGRVVNDGLQVKSMETAGFVNIQDRSFMRTIGGWPADPKLSEWAVRKALKDKGAHVLHGTSEKMADIDVEHVLGRLSDEEKVSLLAGIDFWHTKALPAHGVPSLRLSDGPNGVRGTRFFNGVPAACLPCGTALGATFDTELLTAAGTLMAAEAKAKGAHVLLGPTINMQRSPLGGRGFESYSEDPVLAGLAAAAVVRGIQASGVVATIKHFVCNDQEHERNRVDALVTERALRELYLLPFQLAIRDGRPKALMTAYNKVNGEHVSESRRLLADVLRGEWGWKGLVMSDWFGTYSTTEAINAGLDLEMPGPSRWRGDAALLASSTFKLQPDALDERARAMLELVRDCHASGVPENAPEGTNDTPETTALLRRLAAESVVLLKNKEAVLPLSKEKKTLVIGPNAKTATFCGGGSASLLPYRAVSPLEGITAKVGAANVAYTVGAYAHKDLPDLGPQLTTTADGSKPGFTFVVSNDPFVDDDRTERTVIDSLAFASANMMFMDYNNARLAATWYAAIDGYLTADRTGDFVLGLCVYGTAQLFLDGRLLIDVTEHQTPGSSFFGCGTAEETATAPLVAGQTYHVHVRFGSASTSRLRRSGVSFGGGAIKLGGAWLMDATAEIVRAAGLAAEYDQVVVCVGLNQDWESEGFDRPDMRLPGHVDALVTAVTAANPRAVVVVQSGTPVEMPWRDQAAGLLQAWYGGNETGHGLADVLFGDVNPAAKLPLSFPDRVQHNPAYLHYRSEAGRVLYGEDIYMGYRYYDSLGLPLAFPFGFGLSYTTFALGPLSLYVRQHDPAIRRPTKELKAFRKVAVAAGQLVDVALDVSLKYACSYFDERRAQWICEAGRYTVYVSTSSRLDEGLFVETSFEVPTTFWWSGL</sequence>
<organism evidence="15">
    <name type="scientific">Grosmannia clavigera (strain kw1407 / UAMH 11150)</name>
    <name type="common">Blue stain fungus</name>
    <name type="synonym">Graphiocladiella clavigera</name>
    <dbReference type="NCBI Taxonomy" id="655863"/>
    <lineage>
        <taxon>Eukaryota</taxon>
        <taxon>Fungi</taxon>
        <taxon>Dikarya</taxon>
        <taxon>Ascomycota</taxon>
        <taxon>Pezizomycotina</taxon>
        <taxon>Sordariomycetes</taxon>
        <taxon>Sordariomycetidae</taxon>
        <taxon>Ophiostomatales</taxon>
        <taxon>Ophiostomataceae</taxon>
        <taxon>Leptographium</taxon>
    </lineage>
</organism>
<dbReference type="Gene3D" id="2.60.40.10">
    <property type="entry name" value="Immunoglobulins"/>
    <property type="match status" value="1"/>
</dbReference>
<dbReference type="InterPro" id="IPR017853">
    <property type="entry name" value="GH"/>
</dbReference>
<dbReference type="HOGENOM" id="CLU_236535_0_0_1"/>
<keyword evidence="12" id="KW-0472">Membrane</keyword>
<dbReference type="SUPFAM" id="SSF52540">
    <property type="entry name" value="P-loop containing nucleoside triphosphate hydrolases"/>
    <property type="match status" value="1"/>
</dbReference>
<dbReference type="InterPro" id="IPR001764">
    <property type="entry name" value="Glyco_hydro_3_N"/>
</dbReference>
<dbReference type="GeneID" id="25980893"/>